<feature type="transmembrane region" description="Helical" evidence="6">
    <location>
        <begin position="73"/>
        <end position="93"/>
    </location>
</feature>
<keyword evidence="3 6" id="KW-0812">Transmembrane</keyword>
<evidence type="ECO:0000256" key="2">
    <source>
        <dbReference type="ARBA" id="ARBA00005731"/>
    </source>
</evidence>
<feature type="transmembrane region" description="Helical" evidence="6">
    <location>
        <begin position="134"/>
        <end position="151"/>
    </location>
</feature>
<evidence type="ECO:0000256" key="7">
    <source>
        <dbReference type="SAM" id="SignalP"/>
    </source>
</evidence>
<dbReference type="AlphaFoldDB" id="A0A498SLU2"/>
<dbReference type="Proteomes" id="UP000276991">
    <property type="component" value="Unassembled WGS sequence"/>
</dbReference>
<sequence length="154" mass="16676">GIVLSLFACLFYGLTFVPAIYVQEHPDQFAGGSPEALPHVFAQFTGIFVASTVILIVYAIIKCNKPMVNHQIILPAFTSGAMWAVAQTSWFIANSYIAQSISFPVNSMVSGVVGALWSVIYFKEIYGARNFKILSFAIVITISGAIMIGSSKDL</sequence>
<dbReference type="PANTHER" id="PTHR16119:SF17">
    <property type="entry name" value="TRANSMEMBRANE PROTEIN 144"/>
    <property type="match status" value="1"/>
</dbReference>
<evidence type="ECO:0008006" key="10">
    <source>
        <dbReference type="Google" id="ProtNLM"/>
    </source>
</evidence>
<evidence type="ECO:0000256" key="1">
    <source>
        <dbReference type="ARBA" id="ARBA00004141"/>
    </source>
</evidence>
<evidence type="ECO:0000256" key="5">
    <source>
        <dbReference type="ARBA" id="ARBA00023136"/>
    </source>
</evidence>
<comment type="similarity">
    <text evidence="2">Belongs to the TMEM144 family.</text>
</comment>
<gene>
    <name evidence="8" type="ORF">NAV_LOCUS4500</name>
</gene>
<dbReference type="SUPFAM" id="SSF103481">
    <property type="entry name" value="Multidrug resistance efflux transporter EmrE"/>
    <property type="match status" value="1"/>
</dbReference>
<evidence type="ECO:0000313" key="8">
    <source>
        <dbReference type="EMBL" id="VBB29703.1"/>
    </source>
</evidence>
<evidence type="ECO:0000256" key="6">
    <source>
        <dbReference type="SAM" id="Phobius"/>
    </source>
</evidence>
<evidence type="ECO:0000256" key="3">
    <source>
        <dbReference type="ARBA" id="ARBA00022692"/>
    </source>
</evidence>
<feature type="signal peptide" evidence="7">
    <location>
        <begin position="1"/>
        <end position="19"/>
    </location>
</feature>
<keyword evidence="9" id="KW-1185">Reference proteome</keyword>
<reference evidence="8 9" key="1">
    <citation type="submission" date="2018-08" db="EMBL/GenBank/DDBJ databases">
        <authorList>
            <person name="Laetsch R D."/>
            <person name="Stevens L."/>
            <person name="Kumar S."/>
            <person name="Blaxter L. M."/>
        </authorList>
    </citation>
    <scope>NUCLEOTIDE SEQUENCE [LARGE SCALE GENOMIC DNA]</scope>
</reference>
<evidence type="ECO:0000256" key="4">
    <source>
        <dbReference type="ARBA" id="ARBA00022989"/>
    </source>
</evidence>
<organism evidence="8 9">
    <name type="scientific">Acanthocheilonema viteae</name>
    <name type="common">Filarial nematode worm</name>
    <name type="synonym">Dipetalonema viteae</name>
    <dbReference type="NCBI Taxonomy" id="6277"/>
    <lineage>
        <taxon>Eukaryota</taxon>
        <taxon>Metazoa</taxon>
        <taxon>Ecdysozoa</taxon>
        <taxon>Nematoda</taxon>
        <taxon>Chromadorea</taxon>
        <taxon>Rhabditida</taxon>
        <taxon>Spirurina</taxon>
        <taxon>Spiruromorpha</taxon>
        <taxon>Filarioidea</taxon>
        <taxon>Onchocercidae</taxon>
        <taxon>Acanthocheilonema</taxon>
    </lineage>
</organism>
<feature type="transmembrane region" description="Helical" evidence="6">
    <location>
        <begin position="105"/>
        <end position="122"/>
    </location>
</feature>
<keyword evidence="7" id="KW-0732">Signal</keyword>
<feature type="transmembrane region" description="Helical" evidence="6">
    <location>
        <begin position="43"/>
        <end position="61"/>
    </location>
</feature>
<feature type="chain" id="PRO_5019795109" description="Sugar phosphate transporter domain-containing protein" evidence="7">
    <location>
        <begin position="20"/>
        <end position="154"/>
    </location>
</feature>
<dbReference type="OrthoDB" id="426527at2759"/>
<dbReference type="GO" id="GO:0016020">
    <property type="term" value="C:membrane"/>
    <property type="evidence" value="ECO:0007669"/>
    <property type="project" value="UniProtKB-SubCell"/>
</dbReference>
<evidence type="ECO:0000313" key="9">
    <source>
        <dbReference type="Proteomes" id="UP000276991"/>
    </source>
</evidence>
<dbReference type="GO" id="GO:0015144">
    <property type="term" value="F:carbohydrate transmembrane transporter activity"/>
    <property type="evidence" value="ECO:0007669"/>
    <property type="project" value="InterPro"/>
</dbReference>
<feature type="non-terminal residue" evidence="8">
    <location>
        <position position="1"/>
    </location>
</feature>
<protein>
    <recommendedName>
        <fullName evidence="10">Sugar phosphate transporter domain-containing protein</fullName>
    </recommendedName>
</protein>
<dbReference type="PANTHER" id="PTHR16119">
    <property type="entry name" value="TRANSMEMBRANE PROTEIN 144"/>
    <property type="match status" value="1"/>
</dbReference>
<keyword evidence="4 6" id="KW-1133">Transmembrane helix</keyword>
<dbReference type="Pfam" id="PF07857">
    <property type="entry name" value="TMEM144"/>
    <property type="match status" value="1"/>
</dbReference>
<dbReference type="InterPro" id="IPR010651">
    <property type="entry name" value="Sugar_transport"/>
</dbReference>
<proteinExistence type="inferred from homology"/>
<keyword evidence="5 6" id="KW-0472">Membrane</keyword>
<comment type="subcellular location">
    <subcellularLocation>
        <location evidence="1">Membrane</location>
        <topology evidence="1">Multi-pass membrane protein</topology>
    </subcellularLocation>
</comment>
<accession>A0A498SLU2</accession>
<dbReference type="EMBL" id="UPTC01000676">
    <property type="protein sequence ID" value="VBB29703.1"/>
    <property type="molecule type" value="Genomic_DNA"/>
</dbReference>
<dbReference type="STRING" id="6277.A0A498SLU2"/>
<dbReference type="InterPro" id="IPR012435">
    <property type="entry name" value="TMEM144"/>
</dbReference>
<name>A0A498SLU2_ACAVI</name>
<dbReference type="InterPro" id="IPR037185">
    <property type="entry name" value="EmrE-like"/>
</dbReference>